<dbReference type="EMBL" id="JBHRWO010000004">
    <property type="protein sequence ID" value="MFC3491044.1"/>
    <property type="molecule type" value="Genomic_DNA"/>
</dbReference>
<name>A0ABV7PUP1_9ACTN</name>
<comment type="caution">
    <text evidence="2">The sequence shown here is derived from an EMBL/GenBank/DDBJ whole genome shotgun (WGS) entry which is preliminary data.</text>
</comment>
<dbReference type="Pfam" id="PF20554">
    <property type="entry name" value="DUF6766"/>
    <property type="match status" value="1"/>
</dbReference>
<organism evidence="2 3">
    <name type="scientific">Glycomyces rhizosphaerae</name>
    <dbReference type="NCBI Taxonomy" id="2054422"/>
    <lineage>
        <taxon>Bacteria</taxon>
        <taxon>Bacillati</taxon>
        <taxon>Actinomycetota</taxon>
        <taxon>Actinomycetes</taxon>
        <taxon>Glycomycetales</taxon>
        <taxon>Glycomycetaceae</taxon>
        <taxon>Glycomyces</taxon>
    </lineage>
</organism>
<dbReference type="RefSeq" id="WP_387969230.1">
    <property type="nucleotide sequence ID" value="NZ_JBHRWO010000004.1"/>
</dbReference>
<evidence type="ECO:0000313" key="3">
    <source>
        <dbReference type="Proteomes" id="UP001595712"/>
    </source>
</evidence>
<proteinExistence type="predicted"/>
<accession>A0ABV7PUP1</accession>
<keyword evidence="1" id="KW-0472">Membrane</keyword>
<sequence length="224" mass="24964">MKRFLRDNGLSLGFGAMFLASLVGQMFAGRSAYNDEQLAEGGEQVSLLQYVTSSEFAVDVSENWQSEYLQFFLFIFATVWLVQRGSPESKPVGKIGVESDEEQKVGPYADEDSPEWVRAGGWRTAVYSRSLGLLMGMLFLLSWLAQSISGLSAYNIEQRAALQEPVTWLGYVGSAEFWNRTLQNWQSELLAVGSFVVFAVYLRQRGSPESKPVGDSHTRTQDTG</sequence>
<dbReference type="InterPro" id="IPR046657">
    <property type="entry name" value="DUF6766"/>
</dbReference>
<evidence type="ECO:0000313" key="2">
    <source>
        <dbReference type="EMBL" id="MFC3491044.1"/>
    </source>
</evidence>
<feature type="transmembrane region" description="Helical" evidence="1">
    <location>
        <begin position="126"/>
        <end position="145"/>
    </location>
</feature>
<gene>
    <name evidence="2" type="ORF">ACFO8M_00900</name>
</gene>
<protein>
    <submittedName>
        <fullName evidence="2">DUF6766 family protein</fullName>
    </submittedName>
</protein>
<keyword evidence="1" id="KW-1133">Transmembrane helix</keyword>
<keyword evidence="1" id="KW-0812">Transmembrane</keyword>
<keyword evidence="3" id="KW-1185">Reference proteome</keyword>
<dbReference type="Proteomes" id="UP001595712">
    <property type="component" value="Unassembled WGS sequence"/>
</dbReference>
<evidence type="ECO:0000256" key="1">
    <source>
        <dbReference type="SAM" id="Phobius"/>
    </source>
</evidence>
<reference evidence="3" key="1">
    <citation type="journal article" date="2019" name="Int. J. Syst. Evol. Microbiol.">
        <title>The Global Catalogue of Microorganisms (GCM) 10K type strain sequencing project: providing services to taxonomists for standard genome sequencing and annotation.</title>
        <authorList>
            <consortium name="The Broad Institute Genomics Platform"/>
            <consortium name="The Broad Institute Genome Sequencing Center for Infectious Disease"/>
            <person name="Wu L."/>
            <person name="Ma J."/>
        </authorList>
    </citation>
    <scope>NUCLEOTIDE SEQUENCE [LARGE SCALE GENOMIC DNA]</scope>
    <source>
        <strain evidence="3">CGMCC 4.7396</strain>
    </source>
</reference>